<evidence type="ECO:0000256" key="14">
    <source>
        <dbReference type="ARBA" id="ARBA00047436"/>
    </source>
</evidence>
<feature type="domain" description="Phosphoribulokinase/uridine kinase" evidence="18">
    <location>
        <begin position="5"/>
        <end position="194"/>
    </location>
</feature>
<evidence type="ECO:0000256" key="2">
    <source>
        <dbReference type="ARBA" id="ARBA00004690"/>
    </source>
</evidence>
<comment type="similarity">
    <text evidence="4 16 17">Belongs to the uridine kinase family.</text>
</comment>
<dbReference type="KEGG" id="gsn:YC6258_01812"/>
<dbReference type="GO" id="GO:0004849">
    <property type="term" value="F:uridine kinase activity"/>
    <property type="evidence" value="ECO:0007669"/>
    <property type="project" value="UniProtKB-UniRule"/>
</dbReference>
<evidence type="ECO:0000259" key="18">
    <source>
        <dbReference type="Pfam" id="PF00485"/>
    </source>
</evidence>
<keyword evidence="9 16" id="KW-0547">Nucleotide-binding</keyword>
<evidence type="ECO:0000313" key="20">
    <source>
        <dbReference type="Proteomes" id="UP000032266"/>
    </source>
</evidence>
<evidence type="ECO:0000313" key="19">
    <source>
        <dbReference type="EMBL" id="AJQ93855.1"/>
    </source>
</evidence>
<evidence type="ECO:0000256" key="9">
    <source>
        <dbReference type="ARBA" id="ARBA00022741"/>
    </source>
</evidence>
<keyword evidence="11 16" id="KW-0067">ATP-binding</keyword>
<dbReference type="InterPro" id="IPR006083">
    <property type="entry name" value="PRK/URK"/>
</dbReference>
<evidence type="ECO:0000256" key="10">
    <source>
        <dbReference type="ARBA" id="ARBA00022777"/>
    </source>
</evidence>
<dbReference type="GO" id="GO:0044211">
    <property type="term" value="P:CTP salvage"/>
    <property type="evidence" value="ECO:0007669"/>
    <property type="project" value="UniProtKB-UniRule"/>
</dbReference>
<dbReference type="SUPFAM" id="SSF52540">
    <property type="entry name" value="P-loop containing nucleoside triphosphate hydrolases"/>
    <property type="match status" value="1"/>
</dbReference>
<evidence type="ECO:0000256" key="12">
    <source>
        <dbReference type="ARBA" id="ARBA00030641"/>
    </source>
</evidence>
<dbReference type="HAMAP" id="MF_00551">
    <property type="entry name" value="Uridine_kinase"/>
    <property type="match status" value="1"/>
</dbReference>
<comment type="pathway">
    <text evidence="2 16 17">Pyrimidine metabolism; UMP biosynthesis via salvage pathway; UMP from uridine: step 1/1.</text>
</comment>
<dbReference type="Pfam" id="PF00485">
    <property type="entry name" value="PRK"/>
    <property type="match status" value="1"/>
</dbReference>
<dbReference type="NCBIfam" id="TIGR00235">
    <property type="entry name" value="udk"/>
    <property type="match status" value="1"/>
</dbReference>
<dbReference type="UniPathway" id="UPA00574">
    <property type="reaction ID" value="UER00637"/>
</dbReference>
<dbReference type="PANTHER" id="PTHR10285">
    <property type="entry name" value="URIDINE KINASE"/>
    <property type="match status" value="1"/>
</dbReference>
<dbReference type="PRINTS" id="PR00988">
    <property type="entry name" value="URIDINKINASE"/>
</dbReference>
<evidence type="ECO:0000256" key="5">
    <source>
        <dbReference type="ARBA" id="ARBA00012137"/>
    </source>
</evidence>
<dbReference type="CDD" id="cd02023">
    <property type="entry name" value="UMPK"/>
    <property type="match status" value="1"/>
</dbReference>
<dbReference type="GO" id="GO:0044206">
    <property type="term" value="P:UMP salvage"/>
    <property type="evidence" value="ECO:0007669"/>
    <property type="project" value="UniProtKB-UniRule"/>
</dbReference>
<dbReference type="NCBIfam" id="NF004018">
    <property type="entry name" value="PRK05480.1"/>
    <property type="match status" value="1"/>
</dbReference>
<organism evidence="19 20">
    <name type="scientific">Gynuella sunshinyii YC6258</name>
    <dbReference type="NCBI Taxonomy" id="1445510"/>
    <lineage>
        <taxon>Bacteria</taxon>
        <taxon>Pseudomonadati</taxon>
        <taxon>Pseudomonadota</taxon>
        <taxon>Gammaproteobacteria</taxon>
        <taxon>Oceanospirillales</taxon>
        <taxon>Saccharospirillaceae</taxon>
        <taxon>Gynuella</taxon>
    </lineage>
</organism>
<keyword evidence="8 16" id="KW-0808">Transferase</keyword>
<evidence type="ECO:0000256" key="16">
    <source>
        <dbReference type="HAMAP-Rule" id="MF_00551"/>
    </source>
</evidence>
<dbReference type="EC" id="2.7.1.48" evidence="5 16"/>
<dbReference type="STRING" id="1445510.YC6258_01812"/>
<evidence type="ECO:0000256" key="3">
    <source>
        <dbReference type="ARBA" id="ARBA00004784"/>
    </source>
</evidence>
<evidence type="ECO:0000256" key="7">
    <source>
        <dbReference type="ARBA" id="ARBA00022490"/>
    </source>
</evidence>
<feature type="binding site" evidence="16">
    <location>
        <begin position="10"/>
        <end position="17"/>
    </location>
    <ligand>
        <name>ATP</name>
        <dbReference type="ChEBI" id="CHEBI:30616"/>
    </ligand>
</feature>
<dbReference type="AlphaFoldDB" id="A0A0C5V2X1"/>
<protein>
    <recommendedName>
        <fullName evidence="6 16">Uridine kinase</fullName>
        <ecNumber evidence="5 16">2.7.1.48</ecNumber>
    </recommendedName>
    <alternativeName>
        <fullName evidence="12 16">Cytidine monophosphokinase</fullName>
    </alternativeName>
    <alternativeName>
        <fullName evidence="13 16">Uridine monophosphokinase</fullName>
    </alternativeName>
</protein>
<gene>
    <name evidence="16" type="primary">udk</name>
    <name evidence="19" type="ORF">YC6258_01812</name>
</gene>
<dbReference type="InterPro" id="IPR026008">
    <property type="entry name" value="Uridine_kinase"/>
</dbReference>
<evidence type="ECO:0000256" key="1">
    <source>
        <dbReference type="ARBA" id="ARBA00004496"/>
    </source>
</evidence>
<dbReference type="InterPro" id="IPR000764">
    <property type="entry name" value="Uridine_kinase-like"/>
</dbReference>
<evidence type="ECO:0000256" key="11">
    <source>
        <dbReference type="ARBA" id="ARBA00022840"/>
    </source>
</evidence>
<sequence>MSPIFIGITGASASGKSLLSATIYQELKEEVGAHHIGIIKEDSYYKDQSHMSMEERLKTNYDHPNAFDHHLLIEHLDQLGRGFHVDIPVYDYTEHTRASDTIDMEPRRVVIVEGILLLTDPDIRERLHTSIYIDTPLDICLVRRLQRDIESRGRSLESVISQYRQTVRPMFMQFVEPSKQFADLIVPRGGKNRVAIEMIKARIKQLLE</sequence>
<dbReference type="PATRIC" id="fig|1445510.3.peg.1774"/>
<evidence type="ECO:0000256" key="13">
    <source>
        <dbReference type="ARBA" id="ARBA00031452"/>
    </source>
</evidence>
<accession>A0A0C5V2X1</accession>
<dbReference type="OrthoDB" id="9777642at2"/>
<keyword evidence="7 16" id="KW-0963">Cytoplasm</keyword>
<dbReference type="GO" id="GO:0043771">
    <property type="term" value="F:cytidine kinase activity"/>
    <property type="evidence" value="ECO:0007669"/>
    <property type="project" value="RHEA"/>
</dbReference>
<dbReference type="RefSeq" id="WP_044616518.1">
    <property type="nucleotide sequence ID" value="NZ_CP007142.1"/>
</dbReference>
<dbReference type="EMBL" id="CP007142">
    <property type="protein sequence ID" value="AJQ93855.1"/>
    <property type="molecule type" value="Genomic_DNA"/>
</dbReference>
<comment type="pathway">
    <text evidence="3 16 17">Pyrimidine metabolism; CTP biosynthesis via salvage pathway; CTP from cytidine: step 1/3.</text>
</comment>
<dbReference type="GO" id="GO:0005737">
    <property type="term" value="C:cytoplasm"/>
    <property type="evidence" value="ECO:0007669"/>
    <property type="project" value="UniProtKB-SubCell"/>
</dbReference>
<comment type="catalytic activity">
    <reaction evidence="15 16 17">
        <text>uridine + ATP = UMP + ADP + H(+)</text>
        <dbReference type="Rhea" id="RHEA:16825"/>
        <dbReference type="ChEBI" id="CHEBI:15378"/>
        <dbReference type="ChEBI" id="CHEBI:16704"/>
        <dbReference type="ChEBI" id="CHEBI:30616"/>
        <dbReference type="ChEBI" id="CHEBI:57865"/>
        <dbReference type="ChEBI" id="CHEBI:456216"/>
        <dbReference type="EC" id="2.7.1.48"/>
    </reaction>
</comment>
<name>A0A0C5V2X1_9GAMM</name>
<dbReference type="HOGENOM" id="CLU_021278_1_2_6"/>
<dbReference type="InterPro" id="IPR027417">
    <property type="entry name" value="P-loop_NTPase"/>
</dbReference>
<comment type="catalytic activity">
    <reaction evidence="14 17">
        <text>cytidine + ATP = CMP + ADP + H(+)</text>
        <dbReference type="Rhea" id="RHEA:24674"/>
        <dbReference type="ChEBI" id="CHEBI:15378"/>
        <dbReference type="ChEBI" id="CHEBI:17562"/>
        <dbReference type="ChEBI" id="CHEBI:30616"/>
        <dbReference type="ChEBI" id="CHEBI:60377"/>
        <dbReference type="ChEBI" id="CHEBI:456216"/>
        <dbReference type="EC" id="2.7.1.48"/>
    </reaction>
</comment>
<keyword evidence="10 16" id="KW-0418">Kinase</keyword>
<comment type="subcellular location">
    <subcellularLocation>
        <location evidence="1 16 17">Cytoplasm</location>
    </subcellularLocation>
</comment>
<dbReference type="Gene3D" id="3.40.50.300">
    <property type="entry name" value="P-loop containing nucleotide triphosphate hydrolases"/>
    <property type="match status" value="1"/>
</dbReference>
<evidence type="ECO:0000256" key="15">
    <source>
        <dbReference type="ARBA" id="ARBA00048909"/>
    </source>
</evidence>
<evidence type="ECO:0000256" key="17">
    <source>
        <dbReference type="RuleBase" id="RU003825"/>
    </source>
</evidence>
<proteinExistence type="inferred from homology"/>
<evidence type="ECO:0000256" key="4">
    <source>
        <dbReference type="ARBA" id="ARBA00005408"/>
    </source>
</evidence>
<reference evidence="19 20" key="1">
    <citation type="submission" date="2014-01" db="EMBL/GenBank/DDBJ databases">
        <title>Full genme sequencing of cellulolytic bacterium Gynuella sunshinyii YC6258T gen. nov., sp. nov.</title>
        <authorList>
            <person name="Khan H."/>
            <person name="Chung E.J."/>
            <person name="Chung Y.R."/>
        </authorList>
    </citation>
    <scope>NUCLEOTIDE SEQUENCE [LARGE SCALE GENOMIC DNA]</scope>
    <source>
        <strain evidence="19 20">YC6258</strain>
    </source>
</reference>
<keyword evidence="20" id="KW-1185">Reference proteome</keyword>
<evidence type="ECO:0000256" key="8">
    <source>
        <dbReference type="ARBA" id="ARBA00022679"/>
    </source>
</evidence>
<dbReference type="Proteomes" id="UP000032266">
    <property type="component" value="Chromosome"/>
</dbReference>
<dbReference type="GO" id="GO:0005524">
    <property type="term" value="F:ATP binding"/>
    <property type="evidence" value="ECO:0007669"/>
    <property type="project" value="UniProtKB-UniRule"/>
</dbReference>
<dbReference type="UniPathway" id="UPA00579">
    <property type="reaction ID" value="UER00640"/>
</dbReference>
<evidence type="ECO:0000256" key="6">
    <source>
        <dbReference type="ARBA" id="ARBA00021478"/>
    </source>
</evidence>